<keyword evidence="2" id="KW-1185">Reference proteome</keyword>
<accession>A0ABS1TEL6</accession>
<dbReference type="RefSeq" id="WP_202750539.1">
    <property type="nucleotide sequence ID" value="NZ_JAESWC010000018.1"/>
</dbReference>
<proteinExistence type="predicted"/>
<sequence length="219" mass="25131">MSGNLDYIKSLKSQTQKKKSVTITIDESVLDKISEIADKLEISKNQIISDISGKFVEDYTKAENPSYYIINSNNYYMPEGHLHMLLGNKVSAWGDTKSVIEGLNPGDYVFVYMNKTGIIAAGTVTSNFMVNDYSLVRHIDHNQDNKIEYDVWDEYFVNVEFDKKCLKYDEVSKGYVIEQNEVITASEFNDKVSKQPFGRTKLFLSKVEGEKLKELFLQR</sequence>
<dbReference type="EMBL" id="JAESWC010000018">
    <property type="protein sequence ID" value="MBL4937790.1"/>
    <property type="molecule type" value="Genomic_DNA"/>
</dbReference>
<evidence type="ECO:0000313" key="2">
    <source>
        <dbReference type="Proteomes" id="UP000632377"/>
    </source>
</evidence>
<organism evidence="1 2">
    <name type="scientific">Clostridium rhizosphaerae</name>
    <dbReference type="NCBI Taxonomy" id="2803861"/>
    <lineage>
        <taxon>Bacteria</taxon>
        <taxon>Bacillati</taxon>
        <taxon>Bacillota</taxon>
        <taxon>Clostridia</taxon>
        <taxon>Eubacteriales</taxon>
        <taxon>Clostridiaceae</taxon>
        <taxon>Clostridium</taxon>
    </lineage>
</organism>
<protein>
    <submittedName>
        <fullName evidence="1">CopG family transcriptional regulator</fullName>
    </submittedName>
</protein>
<name>A0ABS1TEL6_9CLOT</name>
<reference evidence="1 2" key="1">
    <citation type="submission" date="2021-01" db="EMBL/GenBank/DDBJ databases">
        <title>Genome public.</title>
        <authorList>
            <person name="Liu C."/>
            <person name="Sun Q."/>
        </authorList>
    </citation>
    <scope>NUCLEOTIDE SEQUENCE [LARGE SCALE GENOMIC DNA]</scope>
    <source>
        <strain evidence="1 2">YIM B02515</strain>
    </source>
</reference>
<evidence type="ECO:0000313" key="1">
    <source>
        <dbReference type="EMBL" id="MBL4937790.1"/>
    </source>
</evidence>
<gene>
    <name evidence="1" type="ORF">JK636_18960</name>
</gene>
<comment type="caution">
    <text evidence="1">The sequence shown here is derived from an EMBL/GenBank/DDBJ whole genome shotgun (WGS) entry which is preliminary data.</text>
</comment>
<dbReference type="Proteomes" id="UP000632377">
    <property type="component" value="Unassembled WGS sequence"/>
</dbReference>